<accession>A0AAV7GQS6</accession>
<dbReference type="Proteomes" id="UP000775213">
    <property type="component" value="Unassembled WGS sequence"/>
</dbReference>
<comment type="caution">
    <text evidence="1">The sequence shown here is derived from an EMBL/GenBank/DDBJ whole genome shotgun (WGS) entry which is preliminary data.</text>
</comment>
<name>A0AAV7GQS6_DENCH</name>
<dbReference type="EMBL" id="JAGFBR010000012">
    <property type="protein sequence ID" value="KAH0457804.1"/>
    <property type="molecule type" value="Genomic_DNA"/>
</dbReference>
<dbReference type="AlphaFoldDB" id="A0AAV7GQS6"/>
<proteinExistence type="predicted"/>
<reference evidence="1 2" key="1">
    <citation type="journal article" date="2021" name="Hortic Res">
        <title>Chromosome-scale assembly of the Dendrobium chrysotoxum genome enhances the understanding of orchid evolution.</title>
        <authorList>
            <person name="Zhang Y."/>
            <person name="Zhang G.Q."/>
            <person name="Zhang D."/>
            <person name="Liu X.D."/>
            <person name="Xu X.Y."/>
            <person name="Sun W.H."/>
            <person name="Yu X."/>
            <person name="Zhu X."/>
            <person name="Wang Z.W."/>
            <person name="Zhao X."/>
            <person name="Zhong W.Y."/>
            <person name="Chen H."/>
            <person name="Yin W.L."/>
            <person name="Huang T."/>
            <person name="Niu S.C."/>
            <person name="Liu Z.J."/>
        </authorList>
    </citation>
    <scope>NUCLEOTIDE SEQUENCE [LARGE SCALE GENOMIC DNA]</scope>
    <source>
        <strain evidence="1">Lindl</strain>
    </source>
</reference>
<gene>
    <name evidence="1" type="ORF">IEQ34_013119</name>
</gene>
<protein>
    <submittedName>
        <fullName evidence="1">Uncharacterized protein</fullName>
    </submittedName>
</protein>
<organism evidence="1 2">
    <name type="scientific">Dendrobium chrysotoxum</name>
    <name type="common">Orchid</name>
    <dbReference type="NCBI Taxonomy" id="161865"/>
    <lineage>
        <taxon>Eukaryota</taxon>
        <taxon>Viridiplantae</taxon>
        <taxon>Streptophyta</taxon>
        <taxon>Embryophyta</taxon>
        <taxon>Tracheophyta</taxon>
        <taxon>Spermatophyta</taxon>
        <taxon>Magnoliopsida</taxon>
        <taxon>Liliopsida</taxon>
        <taxon>Asparagales</taxon>
        <taxon>Orchidaceae</taxon>
        <taxon>Epidendroideae</taxon>
        <taxon>Malaxideae</taxon>
        <taxon>Dendrobiinae</taxon>
        <taxon>Dendrobium</taxon>
    </lineage>
</organism>
<keyword evidence="2" id="KW-1185">Reference proteome</keyword>
<evidence type="ECO:0000313" key="1">
    <source>
        <dbReference type="EMBL" id="KAH0457804.1"/>
    </source>
</evidence>
<sequence>MGEPKEIEGKEKSVEVVNVEVILEVAIHASSKMDFIGRKLIMCQLRKILLIVAYSCASIWKSLSSINLSTRLNIKIEKIK</sequence>
<evidence type="ECO:0000313" key="2">
    <source>
        <dbReference type="Proteomes" id="UP000775213"/>
    </source>
</evidence>